<dbReference type="GO" id="GO:0016740">
    <property type="term" value="F:transferase activity"/>
    <property type="evidence" value="ECO:0007669"/>
    <property type="project" value="UniProtKB-KW"/>
</dbReference>
<dbReference type="InterPro" id="IPR043129">
    <property type="entry name" value="ATPase_NBD"/>
</dbReference>
<evidence type="ECO:0000313" key="4">
    <source>
        <dbReference type="EMBL" id="EIC29646.1"/>
    </source>
</evidence>
<proteinExistence type="inferred from homology"/>
<dbReference type="eggNOG" id="COG2192">
    <property type="taxonomic scope" value="Bacteria"/>
</dbReference>
<dbReference type="Gene3D" id="3.90.870.20">
    <property type="entry name" value="Carbamoyltransferase, C-terminal domain"/>
    <property type="match status" value="1"/>
</dbReference>
<dbReference type="Pfam" id="PF02543">
    <property type="entry name" value="Carbam_trans_N"/>
    <property type="match status" value="1"/>
</dbReference>
<dbReference type="AlphaFoldDB" id="H8GP60"/>
<dbReference type="PANTHER" id="PTHR34847:SF1">
    <property type="entry name" value="NODULATION PROTEIN U"/>
    <property type="match status" value="1"/>
</dbReference>
<keyword evidence="4" id="KW-0808">Transferase</keyword>
<gene>
    <name evidence="4" type="ORF">Metal_1880</name>
</gene>
<dbReference type="RefSeq" id="WP_005371672.1">
    <property type="nucleotide sequence ID" value="NZ_CM001475.1"/>
</dbReference>
<accession>H8GP60</accession>
<dbReference type="SUPFAM" id="SSF53067">
    <property type="entry name" value="Actin-like ATPase domain"/>
    <property type="match status" value="1"/>
</dbReference>
<protein>
    <submittedName>
        <fullName evidence="4">Putative carbamoyl transferase, NodU family</fullName>
    </submittedName>
</protein>
<evidence type="ECO:0000256" key="1">
    <source>
        <dbReference type="ARBA" id="ARBA00006129"/>
    </source>
</evidence>
<dbReference type="STRING" id="686340.Metal_1880"/>
<dbReference type="Pfam" id="PF16861">
    <property type="entry name" value="Carbam_trans_C"/>
    <property type="match status" value="1"/>
</dbReference>
<dbReference type="Proteomes" id="UP000005090">
    <property type="component" value="Chromosome"/>
</dbReference>
<reference evidence="4 5" key="1">
    <citation type="journal article" date="2013" name="Genome Announc.">
        <title>Genome Sequence of the Obligate Gammaproteobacterial Methanotroph Methylomicrobium album Strain BG8.</title>
        <authorList>
            <person name="Kits K.D."/>
            <person name="Kalyuzhnaya M.G."/>
            <person name="Klotz M.G."/>
            <person name="Jetten M.S."/>
            <person name="Op den Camp H.J."/>
            <person name="Vuilleumier S."/>
            <person name="Bringel F."/>
            <person name="Dispirito A.A."/>
            <person name="Murrell J.C."/>
            <person name="Bruce D."/>
            <person name="Cheng J.F."/>
            <person name="Copeland A."/>
            <person name="Goodwin L."/>
            <person name="Hauser L."/>
            <person name="Lajus A."/>
            <person name="Land M.L."/>
            <person name="Lapidus A."/>
            <person name="Lucas S."/>
            <person name="Medigue C."/>
            <person name="Pitluck S."/>
            <person name="Woyke T."/>
            <person name="Zeytun A."/>
            <person name="Stein L.Y."/>
        </authorList>
    </citation>
    <scope>NUCLEOTIDE SEQUENCE [LARGE SCALE GENOMIC DNA]</scope>
    <source>
        <strain evidence="4 5">BG8</strain>
    </source>
</reference>
<sequence>MKTYCIGLSVTYHDSALAIVDAAGDVLFAEATERFLQNKRALNAEPDQLFRIPELLETYCPDPGAITVASNWRKRRPLYESLMSRLGLLSAPGLLKDGIKRLRSPLGNYQLHHMMACQHNSIRRAGLNLVRILRERYPHCKIRFANYDHHLTHAAAACYGSPFEEAACAVIDSFGERGAMAFYRYRDGRLEPLYEARGAGTASLGLYYMKITELCGFDWLKGEEWKVMGLAPYGRLNEALYALLQSTITLDGFEARHQGKKIFDRIDRLDVFKHKQQDPIELAADLAFTGQRFFAETVNRLLTHLQHVTQSDNLALAGGCALNSSNNGRITQETPFRQVYVPSAPADDGCALGAAWLAHHDAHPAPPSPKAIQTPYTGSVIAEEAIDRLLRFNRSLTIEHLPESICEAAAQRLAEGRLVGWLQGRAEFGPRALGNRSILADPRFAETQDLINEKIKFRETFRPFAPSILHEFGTDYFEHYQESPYMDKTLKIRETMRGRIAAVCHVDGTGRLQTVKQEWNPRFYRLIDCFRQVTGVPVLLNTSFNVMGKPLAHSLEDAIALFLTTGLDILVVNDYLIGKPRDA</sequence>
<dbReference type="InterPro" id="IPR031730">
    <property type="entry name" value="Carbam_trans_C"/>
</dbReference>
<feature type="domain" description="Carbamoyltransferase C-terminal" evidence="3">
    <location>
        <begin position="410"/>
        <end position="579"/>
    </location>
</feature>
<keyword evidence="5" id="KW-1185">Reference proteome</keyword>
<feature type="domain" description="Carbamoyltransferase" evidence="2">
    <location>
        <begin position="144"/>
        <end position="355"/>
    </location>
</feature>
<dbReference type="PANTHER" id="PTHR34847">
    <property type="entry name" value="NODULATION PROTEIN U"/>
    <property type="match status" value="1"/>
</dbReference>
<dbReference type="InterPro" id="IPR003696">
    <property type="entry name" value="Carbtransf_dom"/>
</dbReference>
<dbReference type="InterPro" id="IPR038152">
    <property type="entry name" value="Carbam_trans_C_sf"/>
</dbReference>
<evidence type="ECO:0000313" key="5">
    <source>
        <dbReference type="Proteomes" id="UP000005090"/>
    </source>
</evidence>
<dbReference type="Gene3D" id="3.30.420.40">
    <property type="match status" value="2"/>
</dbReference>
<evidence type="ECO:0000259" key="3">
    <source>
        <dbReference type="Pfam" id="PF16861"/>
    </source>
</evidence>
<dbReference type="InterPro" id="IPR051338">
    <property type="entry name" value="NodU/CmcH_Carbamoyltrnsfr"/>
</dbReference>
<name>H8GP60_METAL</name>
<comment type="similarity">
    <text evidence="1">Belongs to the NodU/CmcH family.</text>
</comment>
<evidence type="ECO:0000259" key="2">
    <source>
        <dbReference type="Pfam" id="PF02543"/>
    </source>
</evidence>
<dbReference type="CDD" id="cd24033">
    <property type="entry name" value="ASKHA_NBD_NodU_CmcH-like_N"/>
    <property type="match status" value="1"/>
</dbReference>
<dbReference type="EMBL" id="CM001475">
    <property type="protein sequence ID" value="EIC29646.1"/>
    <property type="molecule type" value="Genomic_DNA"/>
</dbReference>
<dbReference type="HOGENOM" id="CLU_014411_2_0_6"/>
<organism evidence="4 5">
    <name type="scientific">Methylomicrobium album BG8</name>
    <dbReference type="NCBI Taxonomy" id="686340"/>
    <lineage>
        <taxon>Bacteria</taxon>
        <taxon>Pseudomonadati</taxon>
        <taxon>Pseudomonadota</taxon>
        <taxon>Gammaproteobacteria</taxon>
        <taxon>Methylococcales</taxon>
        <taxon>Methylococcaceae</taxon>
        <taxon>Methylomicrobium</taxon>
    </lineage>
</organism>